<evidence type="ECO:0000313" key="1">
    <source>
        <dbReference type="EMBL" id="AOH38520.1"/>
    </source>
</evidence>
<name>A0A1B3WC02_9FIRM</name>
<proteinExistence type="predicted"/>
<accession>A0A1B3WC02</accession>
<dbReference type="Proteomes" id="UP000094757">
    <property type="component" value="Chromosome"/>
</dbReference>
<sequence length="407" mass="48200">MSNSSYKHKNHDIFQDDIFSNKKWSASTVSSPQQIQETINTYNLIGRKIKDIRFIEQCHNLTRNSIEREAYSKLDYLSREEREIKSCYLEIPADLHYKRLVTLSAPIIITLEEKSREEKSFFPGDTFEVGVFEQNLVRMSMNRISFFIQEGQTFPNVEGEILFSPCINSVIKDIEINSTNCKNSIFKNKIKSNDSKIEIILWCDNDVGLCIKGDSDFYSVCCINRIREIITIPFSELLKSLHNWEDLHGDDSIGFVAKSRSFFFTADNIETYSDIQYMSIYSGNNSLYISIWEFVLWGLCISDLFEIFDEYNYTGYQYTKLQWQCLLEEAEKLLNFHSFDELFEYRLHLFQKNYQATIDDYRFTREMNWMGVEFWKNRDIYRVQLEDMKKWTSLVLGEMDTIFIRGA</sequence>
<protein>
    <submittedName>
        <fullName evidence="1">Uncharacterized protein</fullName>
    </submittedName>
</protein>
<dbReference type="STRING" id="39950.BCB69_00010"/>
<evidence type="ECO:0000313" key="2">
    <source>
        <dbReference type="Proteomes" id="UP000094757"/>
    </source>
</evidence>
<gene>
    <name evidence="1" type="ORF">BCB69_00010</name>
</gene>
<reference evidence="2" key="1">
    <citation type="submission" date="2016-08" db="EMBL/GenBank/DDBJ databases">
        <authorList>
            <person name="Holder M.E."/>
            <person name="Ajami N.J."/>
            <person name="Petrosino J.F."/>
        </authorList>
    </citation>
    <scope>NUCLEOTIDE SEQUENCE [LARGE SCALE GENOMIC DNA]</scope>
    <source>
        <strain evidence="2">F0677</strain>
    </source>
</reference>
<organism evidence="1 2">
    <name type="scientific">Dialister pneumosintes</name>
    <dbReference type="NCBI Taxonomy" id="39950"/>
    <lineage>
        <taxon>Bacteria</taxon>
        <taxon>Bacillati</taxon>
        <taxon>Bacillota</taxon>
        <taxon>Negativicutes</taxon>
        <taxon>Veillonellales</taxon>
        <taxon>Veillonellaceae</taxon>
        <taxon>Dialister</taxon>
    </lineage>
</organism>
<dbReference type="EMBL" id="CP017037">
    <property type="protein sequence ID" value="AOH38520.1"/>
    <property type="molecule type" value="Genomic_DNA"/>
</dbReference>
<dbReference type="RefSeq" id="WP_069176656.1">
    <property type="nucleotide sequence ID" value="NZ_CP017037.1"/>
</dbReference>
<dbReference type="KEGG" id="dpn:BCB69_00010"/>
<dbReference type="AlphaFoldDB" id="A0A1B3WC02"/>